<accession>A0ABS4G1G9</accession>
<evidence type="ECO:0000313" key="3">
    <source>
        <dbReference type="EMBL" id="MBP1918386.1"/>
    </source>
</evidence>
<dbReference type="RefSeq" id="WP_245250506.1">
    <property type="nucleotide sequence ID" value="NZ_JAGGKC010000005.1"/>
</dbReference>
<sequence length="99" mass="11531">MFPRIFNNYRYDGRGGMMDWYYVRMNPWQIGIMVVVGILLLALIVYLIVRIARRGHPGHPGPTNISSYSPEALKILDEKFARGELTEEEYQRKKKLITG</sequence>
<dbReference type="Proteomes" id="UP001519271">
    <property type="component" value="Unassembled WGS sequence"/>
</dbReference>
<keyword evidence="4" id="KW-1185">Reference proteome</keyword>
<evidence type="ECO:0000259" key="2">
    <source>
        <dbReference type="Pfam" id="PF09851"/>
    </source>
</evidence>
<comment type="caution">
    <text evidence="3">The sequence shown here is derived from an EMBL/GenBank/DDBJ whole genome shotgun (WGS) entry which is preliminary data.</text>
</comment>
<keyword evidence="1" id="KW-0812">Transmembrane</keyword>
<protein>
    <submittedName>
        <fullName evidence="3">Membrane protein</fullName>
    </submittedName>
</protein>
<evidence type="ECO:0000313" key="4">
    <source>
        <dbReference type="Proteomes" id="UP001519271"/>
    </source>
</evidence>
<organism evidence="3 4">
    <name type="scientific">Youngiibacter multivorans</name>
    <dbReference type="NCBI Taxonomy" id="937251"/>
    <lineage>
        <taxon>Bacteria</taxon>
        <taxon>Bacillati</taxon>
        <taxon>Bacillota</taxon>
        <taxon>Clostridia</taxon>
        <taxon>Eubacteriales</taxon>
        <taxon>Clostridiaceae</taxon>
        <taxon>Youngiibacter</taxon>
    </lineage>
</organism>
<reference evidence="3 4" key="1">
    <citation type="submission" date="2021-03" db="EMBL/GenBank/DDBJ databases">
        <title>Genomic Encyclopedia of Type Strains, Phase IV (KMG-IV): sequencing the most valuable type-strain genomes for metagenomic binning, comparative biology and taxonomic classification.</title>
        <authorList>
            <person name="Goeker M."/>
        </authorList>
    </citation>
    <scope>NUCLEOTIDE SEQUENCE [LARGE SCALE GENOMIC DNA]</scope>
    <source>
        <strain evidence="3 4">DSM 6139</strain>
    </source>
</reference>
<keyword evidence="1" id="KW-1133">Transmembrane helix</keyword>
<proteinExistence type="predicted"/>
<evidence type="ECO:0000256" key="1">
    <source>
        <dbReference type="SAM" id="Phobius"/>
    </source>
</evidence>
<dbReference type="InterPro" id="IPR018649">
    <property type="entry name" value="SHOCT"/>
</dbReference>
<dbReference type="Pfam" id="PF09851">
    <property type="entry name" value="SHOCT"/>
    <property type="match status" value="1"/>
</dbReference>
<feature type="domain" description="SHOCT" evidence="2">
    <location>
        <begin position="71"/>
        <end position="97"/>
    </location>
</feature>
<gene>
    <name evidence="3" type="ORF">J2Z34_000858</name>
</gene>
<dbReference type="EMBL" id="JAGGKC010000005">
    <property type="protein sequence ID" value="MBP1918386.1"/>
    <property type="molecule type" value="Genomic_DNA"/>
</dbReference>
<keyword evidence="1" id="KW-0472">Membrane</keyword>
<name>A0ABS4G1G9_9CLOT</name>
<feature type="transmembrane region" description="Helical" evidence="1">
    <location>
        <begin position="28"/>
        <end position="49"/>
    </location>
</feature>